<reference evidence="4 5" key="1">
    <citation type="journal article" date="2016" name="Nat. Commun.">
        <title>Thousands of microbial genomes shed light on interconnected biogeochemical processes in an aquifer system.</title>
        <authorList>
            <person name="Anantharaman K."/>
            <person name="Brown C.T."/>
            <person name="Hug L.A."/>
            <person name="Sharon I."/>
            <person name="Castelle C.J."/>
            <person name="Probst A.J."/>
            <person name="Thomas B.C."/>
            <person name="Singh A."/>
            <person name="Wilkins M.J."/>
            <person name="Karaoz U."/>
            <person name="Brodie E.L."/>
            <person name="Williams K.H."/>
            <person name="Hubbard S.S."/>
            <person name="Banfield J.F."/>
        </authorList>
    </citation>
    <scope>NUCLEOTIDE SEQUENCE [LARGE SCALE GENOMIC DNA]</scope>
</reference>
<proteinExistence type="predicted"/>
<comment type="caution">
    <text evidence="4">The sequence shown here is derived from an EMBL/GenBank/DDBJ whole genome shotgun (WGS) entry which is preliminary data.</text>
</comment>
<dbReference type="AlphaFoldDB" id="A0A1F6BE21"/>
<dbReference type="GO" id="GO:0016279">
    <property type="term" value="F:protein-lysine N-methyltransferase activity"/>
    <property type="evidence" value="ECO:0007669"/>
    <property type="project" value="InterPro"/>
</dbReference>
<dbReference type="STRING" id="1798401.A2363_03880"/>
<gene>
    <name evidence="4" type="ORF">A2363_03880</name>
</gene>
<keyword evidence="2" id="KW-0808">Transferase</keyword>
<protein>
    <recommendedName>
        <fullName evidence="6">DOT1 domain-containing protein</fullName>
    </recommendedName>
</protein>
<organism evidence="4 5">
    <name type="scientific">Candidatus Gottesmanbacteria bacterium RIFOXYB1_FULL_47_11</name>
    <dbReference type="NCBI Taxonomy" id="1798401"/>
    <lineage>
        <taxon>Bacteria</taxon>
        <taxon>Candidatus Gottesmaniibacteriota</taxon>
    </lineage>
</organism>
<accession>A0A1F6BE21</accession>
<dbReference type="InterPro" id="IPR029063">
    <property type="entry name" value="SAM-dependent_MTases_sf"/>
</dbReference>
<evidence type="ECO:0000313" key="4">
    <source>
        <dbReference type="EMBL" id="OGG35184.1"/>
    </source>
</evidence>
<dbReference type="EMBL" id="MFKE01000017">
    <property type="protein sequence ID" value="OGG35184.1"/>
    <property type="molecule type" value="Genomic_DNA"/>
</dbReference>
<dbReference type="PANTHER" id="PTHR13610:SF9">
    <property type="entry name" value="FI06469P"/>
    <property type="match status" value="1"/>
</dbReference>
<dbReference type="InterPro" id="IPR026170">
    <property type="entry name" value="FAM173A/B"/>
</dbReference>
<evidence type="ECO:0008006" key="6">
    <source>
        <dbReference type="Google" id="ProtNLM"/>
    </source>
</evidence>
<evidence type="ECO:0000313" key="5">
    <source>
        <dbReference type="Proteomes" id="UP000176186"/>
    </source>
</evidence>
<name>A0A1F6BE21_9BACT</name>
<evidence type="ECO:0000256" key="2">
    <source>
        <dbReference type="ARBA" id="ARBA00022679"/>
    </source>
</evidence>
<evidence type="ECO:0000256" key="3">
    <source>
        <dbReference type="ARBA" id="ARBA00022691"/>
    </source>
</evidence>
<dbReference type="Proteomes" id="UP000176186">
    <property type="component" value="Unassembled WGS sequence"/>
</dbReference>
<keyword evidence="1" id="KW-0489">Methyltransferase</keyword>
<dbReference type="GO" id="GO:0032259">
    <property type="term" value="P:methylation"/>
    <property type="evidence" value="ECO:0007669"/>
    <property type="project" value="UniProtKB-KW"/>
</dbReference>
<dbReference type="Gene3D" id="3.40.50.150">
    <property type="entry name" value="Vaccinia Virus protein VP39"/>
    <property type="match status" value="1"/>
</dbReference>
<dbReference type="SUPFAM" id="SSF53335">
    <property type="entry name" value="S-adenosyl-L-methionine-dependent methyltransferases"/>
    <property type="match status" value="1"/>
</dbReference>
<dbReference type="PANTHER" id="PTHR13610">
    <property type="entry name" value="METHYLTRANSFERASE DOMAIN-CONTAINING PROTEIN"/>
    <property type="match status" value="1"/>
</dbReference>
<keyword evidence="3" id="KW-0949">S-adenosyl-L-methionine</keyword>
<sequence length="164" mass="18752">MTVISLIFLILQIGFLLFFSYMCIAFVTGAPFVPSNDATARSMIRLAQIHEGDIIYDLGSGNGKLLLLATKQGARATGFEINPLLVLLSKLRGTNTHWKNFWKADIRSADILFIYLLPWKMDRLAEKIKQECRKGTIIVSNSFIFPKWKILRQDTINHVYVFRV</sequence>
<evidence type="ECO:0000256" key="1">
    <source>
        <dbReference type="ARBA" id="ARBA00022603"/>
    </source>
</evidence>